<gene>
    <name evidence="2" type="ORF">BJ508DRAFT_304955</name>
</gene>
<protein>
    <submittedName>
        <fullName evidence="2">Uncharacterized protein</fullName>
    </submittedName>
</protein>
<sequence length="224" mass="26041">MDSNRRQKDESESSTAWWIYAIRYPVSNQHHSTVFARHAYDQHRFGPGRNEQEGWGFDDIDGESNTQLAEGNPKIRKKTYQRHRSRRRKPRDQIHRDRNRTSTDAHSNEKEWRKRIEEGMEDVLRRREATTRKSETLTLSHIPSQTKPTPPFPPEPHGALAGPPRKSPLLEEALEEEENPPTRKSETLSLSKNPPKTEPTPSDPLWPGSPPQDPTSRLRRPPRT</sequence>
<proteinExistence type="predicted"/>
<feature type="region of interest" description="Disordered" evidence="1">
    <location>
        <begin position="45"/>
        <end position="224"/>
    </location>
</feature>
<dbReference type="EMBL" id="ML119666">
    <property type="protein sequence ID" value="RPA83218.1"/>
    <property type="molecule type" value="Genomic_DNA"/>
</dbReference>
<organism evidence="2 3">
    <name type="scientific">Ascobolus immersus RN42</name>
    <dbReference type="NCBI Taxonomy" id="1160509"/>
    <lineage>
        <taxon>Eukaryota</taxon>
        <taxon>Fungi</taxon>
        <taxon>Dikarya</taxon>
        <taxon>Ascomycota</taxon>
        <taxon>Pezizomycotina</taxon>
        <taxon>Pezizomycetes</taxon>
        <taxon>Pezizales</taxon>
        <taxon>Ascobolaceae</taxon>
        <taxon>Ascobolus</taxon>
    </lineage>
</organism>
<evidence type="ECO:0000313" key="3">
    <source>
        <dbReference type="Proteomes" id="UP000275078"/>
    </source>
</evidence>
<feature type="compositionally biased region" description="Basic residues" evidence="1">
    <location>
        <begin position="74"/>
        <end position="90"/>
    </location>
</feature>
<accession>A0A3N4IEV0</accession>
<name>A0A3N4IEV0_ASCIM</name>
<keyword evidence="3" id="KW-1185">Reference proteome</keyword>
<reference evidence="2 3" key="1">
    <citation type="journal article" date="2018" name="Nat. Ecol. Evol.">
        <title>Pezizomycetes genomes reveal the molecular basis of ectomycorrhizal truffle lifestyle.</title>
        <authorList>
            <person name="Murat C."/>
            <person name="Payen T."/>
            <person name="Noel B."/>
            <person name="Kuo A."/>
            <person name="Morin E."/>
            <person name="Chen J."/>
            <person name="Kohler A."/>
            <person name="Krizsan K."/>
            <person name="Balestrini R."/>
            <person name="Da Silva C."/>
            <person name="Montanini B."/>
            <person name="Hainaut M."/>
            <person name="Levati E."/>
            <person name="Barry K.W."/>
            <person name="Belfiori B."/>
            <person name="Cichocki N."/>
            <person name="Clum A."/>
            <person name="Dockter R.B."/>
            <person name="Fauchery L."/>
            <person name="Guy J."/>
            <person name="Iotti M."/>
            <person name="Le Tacon F."/>
            <person name="Lindquist E.A."/>
            <person name="Lipzen A."/>
            <person name="Malagnac F."/>
            <person name="Mello A."/>
            <person name="Molinier V."/>
            <person name="Miyauchi S."/>
            <person name="Poulain J."/>
            <person name="Riccioni C."/>
            <person name="Rubini A."/>
            <person name="Sitrit Y."/>
            <person name="Splivallo R."/>
            <person name="Traeger S."/>
            <person name="Wang M."/>
            <person name="Zifcakova L."/>
            <person name="Wipf D."/>
            <person name="Zambonelli A."/>
            <person name="Paolocci F."/>
            <person name="Nowrousian M."/>
            <person name="Ottonello S."/>
            <person name="Baldrian P."/>
            <person name="Spatafora J.W."/>
            <person name="Henrissat B."/>
            <person name="Nagy L.G."/>
            <person name="Aury J.M."/>
            <person name="Wincker P."/>
            <person name="Grigoriev I.V."/>
            <person name="Bonfante P."/>
            <person name="Martin F.M."/>
        </authorList>
    </citation>
    <scope>NUCLEOTIDE SEQUENCE [LARGE SCALE GENOMIC DNA]</scope>
    <source>
        <strain evidence="2 3">RN42</strain>
    </source>
</reference>
<evidence type="ECO:0000313" key="2">
    <source>
        <dbReference type="EMBL" id="RPA83218.1"/>
    </source>
</evidence>
<feature type="compositionally biased region" description="Basic and acidic residues" evidence="1">
    <location>
        <begin position="91"/>
        <end position="135"/>
    </location>
</feature>
<dbReference type="Proteomes" id="UP000275078">
    <property type="component" value="Unassembled WGS sequence"/>
</dbReference>
<dbReference type="AlphaFoldDB" id="A0A3N4IEV0"/>
<evidence type="ECO:0000256" key="1">
    <source>
        <dbReference type="SAM" id="MobiDB-lite"/>
    </source>
</evidence>
<feature type="compositionally biased region" description="Pro residues" evidence="1">
    <location>
        <begin position="196"/>
        <end position="213"/>
    </location>
</feature>